<dbReference type="OrthoDB" id="2369695at2"/>
<evidence type="ECO:0000313" key="2">
    <source>
        <dbReference type="Proteomes" id="UP000278746"/>
    </source>
</evidence>
<dbReference type="RefSeq" id="WP_122896677.1">
    <property type="nucleotide sequence ID" value="NZ_RHIB01000001.1"/>
</dbReference>
<comment type="caution">
    <text evidence="1">The sequence shown here is derived from an EMBL/GenBank/DDBJ whole genome shotgun (WGS) entry which is preliminary data.</text>
</comment>
<accession>A0A3M7TXK3</accession>
<gene>
    <name evidence="1" type="ORF">EBO34_04175</name>
</gene>
<name>A0A3M7TXK3_9BACI</name>
<keyword evidence="2" id="KW-1185">Reference proteome</keyword>
<dbReference type="EMBL" id="RHIB01000001">
    <property type="protein sequence ID" value="RNA69155.1"/>
    <property type="molecule type" value="Genomic_DNA"/>
</dbReference>
<proteinExistence type="predicted"/>
<sequence length="349" mass="40935">MNVMELLLQLPQQSLARILHHHDNGETERSKQRCIEKVIRRLTDINDRTASIKNLQRCERQLVIFVSMSATAEWASHELAGLVTKSEREHVHHALPVLEKEGWLFPLPMERWIMPDELKKIAGNFLKQSVSMETVTVPAQKPDRHTLLTDLYTFIDEVKVKAYPLTQQKTIGKSQLGSLLRKLEYQEDIPNEKWRFGYGRHFNYYPDRFSLIYDLAHNEGWIQEEERLVVTTKWEEAEEMSVSRLMQRFMLTYVKEYRRALPQLPVLIKILATVLGKDNLALEKETVVSLLYPFTDDYYYDDRSAVIKKRILPMLVHLGYLCEKTFGSETYYSLSSSHLHGNRFFSSLL</sequence>
<evidence type="ECO:0000313" key="1">
    <source>
        <dbReference type="EMBL" id="RNA69155.1"/>
    </source>
</evidence>
<organism evidence="1 2">
    <name type="scientific">Alteribacter keqinensis</name>
    <dbReference type="NCBI Taxonomy" id="2483800"/>
    <lineage>
        <taxon>Bacteria</taxon>
        <taxon>Bacillati</taxon>
        <taxon>Bacillota</taxon>
        <taxon>Bacilli</taxon>
        <taxon>Bacillales</taxon>
        <taxon>Bacillaceae</taxon>
        <taxon>Alteribacter</taxon>
    </lineage>
</organism>
<protein>
    <submittedName>
        <fullName evidence="1">Uncharacterized protein</fullName>
    </submittedName>
</protein>
<dbReference type="Proteomes" id="UP000278746">
    <property type="component" value="Unassembled WGS sequence"/>
</dbReference>
<dbReference type="AlphaFoldDB" id="A0A3M7TXK3"/>
<reference evidence="1 2" key="1">
    <citation type="submission" date="2018-10" db="EMBL/GenBank/DDBJ databases">
        <title>Bacillus Keqinensis sp. nov., a moderately halophilic bacterium isolated from a saline-alkaline lake.</title>
        <authorList>
            <person name="Wang H."/>
        </authorList>
    </citation>
    <scope>NUCLEOTIDE SEQUENCE [LARGE SCALE GENOMIC DNA]</scope>
    <source>
        <strain evidence="1 2">KQ-3</strain>
    </source>
</reference>